<dbReference type="InterPro" id="IPR001015">
    <property type="entry name" value="Ferrochelatase"/>
</dbReference>
<sequence length="341" mass="36868">MPERYDGLLLVAFGGPEGLDDVEPFLARVTSGRPIPSDRLAEVADRYRSVGGRSPLNGRMRTLRDAIRAELDRRGLDVPVFWGNRNADPLLADAVAAMSNAGVRRALAWTASPYASYETCRRYGENLEAAQTAVGPGAPVIDRVRRHHDHPGLINPAADRLAEALDRLPADRRDQAHLLFSAHSIPTALADTCAYVAQLRDTARLVAERVDPEHRHDHEVVWQSRSGSPQVPWLEPDVGDRIQALAATGVDAVAVSPIGFPVENFEVAWDLDVEASGRAADAGVAFTRAAAVDDDPRFVSMVVDLLVERLDHDPEPIRSGLGSLGVPVDACSKACCPGPRP</sequence>
<evidence type="ECO:0000256" key="1">
    <source>
        <dbReference type="ARBA" id="ARBA00004744"/>
    </source>
</evidence>
<evidence type="ECO:0000256" key="3">
    <source>
        <dbReference type="ARBA" id="ARBA00023133"/>
    </source>
</evidence>
<keyword evidence="2" id="KW-0408">Iron</keyword>
<dbReference type="AlphaFoldDB" id="A0A381P107"/>
<keyword evidence="5" id="KW-0627">Porphyrin biosynthesis</keyword>
<keyword evidence="3" id="KW-0350">Heme biosynthesis</keyword>
<dbReference type="EMBL" id="UINC01000754">
    <property type="protein sequence ID" value="SUZ60615.1"/>
    <property type="molecule type" value="Genomic_DNA"/>
</dbReference>
<evidence type="ECO:0000313" key="6">
    <source>
        <dbReference type="EMBL" id="SUZ60615.1"/>
    </source>
</evidence>
<reference evidence="6" key="1">
    <citation type="submission" date="2018-05" db="EMBL/GenBank/DDBJ databases">
        <authorList>
            <person name="Lanie J.A."/>
            <person name="Ng W.-L."/>
            <person name="Kazmierczak K.M."/>
            <person name="Andrzejewski T.M."/>
            <person name="Davidsen T.M."/>
            <person name="Wayne K.J."/>
            <person name="Tettelin H."/>
            <person name="Glass J.I."/>
            <person name="Rusch D."/>
            <person name="Podicherti R."/>
            <person name="Tsui H.-C.T."/>
            <person name="Winkler M.E."/>
        </authorList>
    </citation>
    <scope>NUCLEOTIDE SEQUENCE</scope>
</reference>
<keyword evidence="4" id="KW-0456">Lyase</keyword>
<proteinExistence type="inferred from homology"/>
<dbReference type="SUPFAM" id="SSF53800">
    <property type="entry name" value="Chelatase"/>
    <property type="match status" value="1"/>
</dbReference>
<dbReference type="Gene3D" id="3.40.50.1400">
    <property type="match status" value="2"/>
</dbReference>
<dbReference type="PANTHER" id="PTHR11108:SF1">
    <property type="entry name" value="FERROCHELATASE, MITOCHONDRIAL"/>
    <property type="match status" value="1"/>
</dbReference>
<dbReference type="GO" id="GO:0006783">
    <property type="term" value="P:heme biosynthetic process"/>
    <property type="evidence" value="ECO:0007669"/>
    <property type="project" value="UniProtKB-KW"/>
</dbReference>
<evidence type="ECO:0008006" key="7">
    <source>
        <dbReference type="Google" id="ProtNLM"/>
    </source>
</evidence>
<protein>
    <recommendedName>
        <fullName evidence="7">Ferrochelatase</fullName>
    </recommendedName>
</protein>
<dbReference type="CDD" id="cd00419">
    <property type="entry name" value="Ferrochelatase_C"/>
    <property type="match status" value="1"/>
</dbReference>
<dbReference type="InterPro" id="IPR033644">
    <property type="entry name" value="Ferrochelatase_C"/>
</dbReference>
<evidence type="ECO:0000256" key="5">
    <source>
        <dbReference type="ARBA" id="ARBA00023244"/>
    </source>
</evidence>
<dbReference type="UniPathway" id="UPA00252"/>
<dbReference type="CDD" id="cd03411">
    <property type="entry name" value="Ferrochelatase_N"/>
    <property type="match status" value="1"/>
</dbReference>
<gene>
    <name evidence="6" type="ORF">METZ01_LOCUS13469</name>
</gene>
<accession>A0A381P107</accession>
<dbReference type="HAMAP" id="MF_00323">
    <property type="entry name" value="Ferrochelatase"/>
    <property type="match status" value="1"/>
</dbReference>
<comment type="pathway">
    <text evidence="1">Porphyrin-containing compound metabolism; protoheme biosynthesis.</text>
</comment>
<organism evidence="6">
    <name type="scientific">marine metagenome</name>
    <dbReference type="NCBI Taxonomy" id="408172"/>
    <lineage>
        <taxon>unclassified sequences</taxon>
        <taxon>metagenomes</taxon>
        <taxon>ecological metagenomes</taxon>
    </lineage>
</organism>
<dbReference type="NCBIfam" id="TIGR00109">
    <property type="entry name" value="hemH"/>
    <property type="match status" value="1"/>
</dbReference>
<evidence type="ECO:0000256" key="4">
    <source>
        <dbReference type="ARBA" id="ARBA00023239"/>
    </source>
</evidence>
<dbReference type="GO" id="GO:0004325">
    <property type="term" value="F:ferrochelatase activity"/>
    <property type="evidence" value="ECO:0007669"/>
    <property type="project" value="InterPro"/>
</dbReference>
<evidence type="ECO:0000256" key="2">
    <source>
        <dbReference type="ARBA" id="ARBA00023004"/>
    </source>
</evidence>
<dbReference type="PANTHER" id="PTHR11108">
    <property type="entry name" value="FERROCHELATASE"/>
    <property type="match status" value="1"/>
</dbReference>
<dbReference type="InterPro" id="IPR033659">
    <property type="entry name" value="Ferrochelatase_N"/>
</dbReference>
<name>A0A381P107_9ZZZZ</name>
<dbReference type="Pfam" id="PF00762">
    <property type="entry name" value="Ferrochelatase"/>
    <property type="match status" value="1"/>
</dbReference>